<dbReference type="HOGENOM" id="CLU_3210919_0_0_2"/>
<protein>
    <recommendedName>
        <fullName evidence="3">PIN domain-containing protein</fullName>
    </recommendedName>
</protein>
<evidence type="ECO:0000313" key="1">
    <source>
        <dbReference type="EMBL" id="ACP47381.1"/>
    </source>
</evidence>
<gene>
    <name evidence="1" type="ordered locus">YN1551_0190</name>
</gene>
<name>C3NJX9_SACI1</name>
<reference evidence="1 2" key="1">
    <citation type="journal article" date="2009" name="Proc. Natl. Acad. Sci. U.S.A.">
        <title>Biogeography of the Sulfolobus islandicus pan-genome.</title>
        <authorList>
            <person name="Reno M.L."/>
            <person name="Held N.L."/>
            <person name="Fields C.J."/>
            <person name="Burke P.V."/>
            <person name="Whitaker R.J."/>
        </authorList>
    </citation>
    <scope>NUCLEOTIDE SEQUENCE [LARGE SCALE GENOMIC DNA]</scope>
    <source>
        <strain evidence="2">Y.N.15.51 / Yellowstone #2</strain>
    </source>
</reference>
<sequence length="44" mass="5479">MVKRYFDVNVFLYFLTNHPNYFQRAKEWFQNTNEIYTGEITIIN</sequence>
<dbReference type="SUPFAM" id="SSF88723">
    <property type="entry name" value="PIN domain-like"/>
    <property type="match status" value="1"/>
</dbReference>
<dbReference type="InterPro" id="IPR029060">
    <property type="entry name" value="PIN-like_dom_sf"/>
</dbReference>
<dbReference type="EMBL" id="CP001404">
    <property type="protein sequence ID" value="ACP47381.1"/>
    <property type="molecule type" value="Genomic_DNA"/>
</dbReference>
<dbReference type="Proteomes" id="UP000006818">
    <property type="component" value="Chromosome"/>
</dbReference>
<proteinExistence type="predicted"/>
<evidence type="ECO:0008006" key="3">
    <source>
        <dbReference type="Google" id="ProtNLM"/>
    </source>
</evidence>
<organism evidence="1 2">
    <name type="scientific">Saccharolobus islandicus (strain Y.N.15.51 / Yellowstone #2)</name>
    <name type="common">Sulfolobus islandicus</name>
    <dbReference type="NCBI Taxonomy" id="419942"/>
    <lineage>
        <taxon>Archaea</taxon>
        <taxon>Thermoproteota</taxon>
        <taxon>Thermoprotei</taxon>
        <taxon>Sulfolobales</taxon>
        <taxon>Sulfolobaceae</taxon>
        <taxon>Saccharolobus</taxon>
    </lineage>
</organism>
<dbReference type="KEGG" id="sin:YN1551_0190"/>
<accession>C3NJX9</accession>
<dbReference type="AlphaFoldDB" id="C3NJX9"/>
<evidence type="ECO:0000313" key="2">
    <source>
        <dbReference type="Proteomes" id="UP000006818"/>
    </source>
</evidence>